<evidence type="ECO:0000256" key="3">
    <source>
        <dbReference type="SAM" id="SignalP"/>
    </source>
</evidence>
<accession>A0A182RC26</accession>
<evidence type="ECO:0000256" key="2">
    <source>
        <dbReference type="SAM" id="MobiDB-lite"/>
    </source>
</evidence>
<feature type="coiled-coil region" evidence="1">
    <location>
        <begin position="89"/>
        <end position="119"/>
    </location>
</feature>
<feature type="signal peptide" evidence="3">
    <location>
        <begin position="1"/>
        <end position="22"/>
    </location>
</feature>
<name>A0A182RC26_ANOFN</name>
<feature type="chain" id="PRO_5021382646" evidence="3">
    <location>
        <begin position="23"/>
        <end position="153"/>
    </location>
</feature>
<dbReference type="EnsemblMetazoa" id="AFUN003741-RA">
    <property type="protein sequence ID" value="AFUN003741-PA"/>
    <property type="gene ID" value="AFUN003741"/>
</dbReference>
<protein>
    <submittedName>
        <fullName evidence="4">Uncharacterized protein</fullName>
    </submittedName>
</protein>
<feature type="compositionally biased region" description="Basic and acidic residues" evidence="2">
    <location>
        <begin position="31"/>
        <end position="40"/>
    </location>
</feature>
<feature type="compositionally biased region" description="Basic and acidic residues" evidence="2">
    <location>
        <begin position="54"/>
        <end position="67"/>
    </location>
</feature>
<keyword evidence="1" id="KW-0175">Coiled coil</keyword>
<feature type="region of interest" description="Disordered" evidence="2">
    <location>
        <begin position="27"/>
        <end position="76"/>
    </location>
</feature>
<dbReference type="VEuPathDB" id="VectorBase:AFUN2_001043"/>
<sequence length="153" mass="17748">MLHKVIITLLVCAATVLTVVYSAPNQLNRETSPHGYEDRPLATNLPANSLTHTNDPERTVHNGDASHDTQQNEPSRTKRAIIFRPLFVYRQQEIKKQKLKAMREQQQQSLQQNQQQQQHTVASAACAACQHYQQPTSRKPVRYYAQQYPYHRW</sequence>
<evidence type="ECO:0000256" key="1">
    <source>
        <dbReference type="SAM" id="Coils"/>
    </source>
</evidence>
<reference evidence="4" key="1">
    <citation type="submission" date="2020-05" db="UniProtKB">
        <authorList>
            <consortium name="EnsemblMetazoa"/>
        </authorList>
    </citation>
    <scope>IDENTIFICATION</scope>
    <source>
        <strain evidence="4">FUMOZ</strain>
    </source>
</reference>
<evidence type="ECO:0000313" key="4">
    <source>
        <dbReference type="EnsemblMetazoa" id="AFUN003741-PA"/>
    </source>
</evidence>
<keyword evidence="3" id="KW-0732">Signal</keyword>
<organism evidence="4">
    <name type="scientific">Anopheles funestus</name>
    <name type="common">African malaria mosquito</name>
    <dbReference type="NCBI Taxonomy" id="62324"/>
    <lineage>
        <taxon>Eukaryota</taxon>
        <taxon>Metazoa</taxon>
        <taxon>Ecdysozoa</taxon>
        <taxon>Arthropoda</taxon>
        <taxon>Hexapoda</taxon>
        <taxon>Insecta</taxon>
        <taxon>Pterygota</taxon>
        <taxon>Neoptera</taxon>
        <taxon>Endopterygota</taxon>
        <taxon>Diptera</taxon>
        <taxon>Nematocera</taxon>
        <taxon>Culicoidea</taxon>
        <taxon>Culicidae</taxon>
        <taxon>Anophelinae</taxon>
        <taxon>Anopheles</taxon>
    </lineage>
</organism>
<dbReference type="VEuPathDB" id="VectorBase:AFUN003741"/>
<dbReference type="AlphaFoldDB" id="A0A182RC26"/>
<proteinExistence type="predicted"/>